<reference evidence="1 2" key="1">
    <citation type="journal article" date="2014" name="Int. J. Syst. Evol. Microbiol.">
        <title>Draft Genome Sequence of Corynebacterium ulcerans FRC58, Isolated from the Bronchitic Aspiration of a Patient in France.</title>
        <authorList>
            <person name="Silva Ado S."/>
            <person name="Barauna R.A."/>
            <person name="de Sa P.C."/>
            <person name="das Gracas D.A."/>
            <person name="Carneiro A.R."/>
            <person name="Thouvenin M."/>
            <person name="Azevedo V."/>
            <person name="Badell E."/>
            <person name="Guiso N."/>
            <person name="da Silva A.L."/>
            <person name="Ramos R.T."/>
        </authorList>
    </citation>
    <scope>NUCLEOTIDE SEQUENCE [LARGE SCALE GENOMIC DNA]</scope>
    <source>
        <strain evidence="1 2">FRC58</strain>
    </source>
</reference>
<accession>A0ABM5U185</accession>
<protein>
    <submittedName>
        <fullName evidence="1">Uncharacterized protein</fullName>
    </submittedName>
</protein>
<name>A0ABM5U185_CORUL</name>
<evidence type="ECO:0000313" key="2">
    <source>
        <dbReference type="Proteomes" id="UP000036185"/>
    </source>
</evidence>
<proteinExistence type="predicted"/>
<keyword evidence="2" id="KW-1185">Reference proteome</keyword>
<organism evidence="1 2">
    <name type="scientific">Corynebacterium ulcerans FRC58</name>
    <dbReference type="NCBI Taxonomy" id="1408268"/>
    <lineage>
        <taxon>Bacteria</taxon>
        <taxon>Bacillati</taxon>
        <taxon>Actinomycetota</taxon>
        <taxon>Actinomycetes</taxon>
        <taxon>Mycobacteriales</taxon>
        <taxon>Corynebacteriaceae</taxon>
        <taxon>Corynebacterium</taxon>
    </lineage>
</organism>
<gene>
    <name evidence="1" type="ORF">CulFRC58_0953</name>
</gene>
<dbReference type="Proteomes" id="UP000036185">
    <property type="component" value="Chromosome"/>
</dbReference>
<evidence type="ECO:0000313" key="1">
    <source>
        <dbReference type="EMBL" id="AKN76807.1"/>
    </source>
</evidence>
<sequence length="39" mass="4316">MGRGGVIVVFENARGDLCVKRQVEFSSVLKNDKRAMFGT</sequence>
<dbReference type="EMBL" id="CP011913">
    <property type="protein sequence ID" value="AKN76807.1"/>
    <property type="molecule type" value="Genomic_DNA"/>
</dbReference>